<evidence type="ECO:0000256" key="1">
    <source>
        <dbReference type="SAM" id="SignalP"/>
    </source>
</evidence>
<dbReference type="SUPFAM" id="SSF53300">
    <property type="entry name" value="vWA-like"/>
    <property type="match status" value="2"/>
</dbReference>
<dbReference type="PROSITE" id="PS50234">
    <property type="entry name" value="VWFA"/>
    <property type="match status" value="2"/>
</dbReference>
<dbReference type="AlphaFoldDB" id="A0A812BZJ8"/>
<dbReference type="PANTHER" id="PTHR24020">
    <property type="entry name" value="COLLAGEN ALPHA"/>
    <property type="match status" value="1"/>
</dbReference>
<dbReference type="Pfam" id="PF00092">
    <property type="entry name" value="VWA"/>
    <property type="match status" value="2"/>
</dbReference>
<feature type="domain" description="VWFA" evidence="2">
    <location>
        <begin position="50"/>
        <end position="226"/>
    </location>
</feature>
<dbReference type="SMART" id="SM00327">
    <property type="entry name" value="VWA"/>
    <property type="match status" value="2"/>
</dbReference>
<dbReference type="Gene3D" id="3.40.50.410">
    <property type="entry name" value="von Willebrand factor, type A domain"/>
    <property type="match status" value="2"/>
</dbReference>
<feature type="signal peptide" evidence="1">
    <location>
        <begin position="1"/>
        <end position="16"/>
    </location>
</feature>
<protein>
    <recommendedName>
        <fullName evidence="2">VWFA domain-containing protein</fullName>
    </recommendedName>
</protein>
<accession>A0A812BZJ8</accession>
<dbReference type="OrthoDB" id="6085948at2759"/>
<evidence type="ECO:0000313" key="4">
    <source>
        <dbReference type="Proteomes" id="UP000597762"/>
    </source>
</evidence>
<dbReference type="Proteomes" id="UP000597762">
    <property type="component" value="Unassembled WGS sequence"/>
</dbReference>
<dbReference type="PANTHER" id="PTHR24020:SF84">
    <property type="entry name" value="VWFA DOMAIN-CONTAINING PROTEIN"/>
    <property type="match status" value="1"/>
</dbReference>
<dbReference type="InterPro" id="IPR050525">
    <property type="entry name" value="ECM_Assembly_Org"/>
</dbReference>
<dbReference type="CDD" id="cd01450">
    <property type="entry name" value="vWFA_subfamily_ECM"/>
    <property type="match status" value="1"/>
</dbReference>
<sequence>MQTIVILLVNIVVLNAARIVTLENFVDNLIDFPLYKRNEPEYICKDSPVDISLIIDSSRSIHPFDFQRQINFLVKFVTLFDISPNRVRVAAVSFGLKVIQQGAFTFNKYGSTEEVQSGLRGIRYRGGEYGEGTNTALALAFVRKKIFRDARPEAKKLCIVLTDGRSTDPKKTQEEAALLKSEDVQMVAIGIGTLISMEELKGIASNSDLVFTVGNHSLLQTIKKQLILAICTDVEIVTVVPPIENDKNVENVTKEIPLQNDENVKEVTTRPVLDINNDIGEITIQSVIDKNKDISEVTTQPVIDKNKGCHGLLDINFVFNPSQVGTRRIIRFIENVIATEALANDDVRVGIITVPFPDMTGFRLNRYKNKSEIKTHFDEYRINLIAPQVADLRLEAFLSMNGGRPGARKLGIIFLRGKIDDAIEAIIEAKSAHADGIEIYVITTGYTNDKLITNNIATDAEHVLSVSSSNDLPDLSDKFVNLICECK</sequence>
<proteinExistence type="predicted"/>
<name>A0A812BZJ8_ACAPH</name>
<evidence type="ECO:0000313" key="3">
    <source>
        <dbReference type="EMBL" id="CAE1249352.1"/>
    </source>
</evidence>
<keyword evidence="4" id="KW-1185">Reference proteome</keyword>
<dbReference type="EMBL" id="CAHIKZ030001015">
    <property type="protein sequence ID" value="CAE1249352.1"/>
    <property type="molecule type" value="Genomic_DNA"/>
</dbReference>
<gene>
    <name evidence="3" type="ORF">SPHA_26572</name>
</gene>
<evidence type="ECO:0000259" key="2">
    <source>
        <dbReference type="PROSITE" id="PS50234"/>
    </source>
</evidence>
<comment type="caution">
    <text evidence="3">The sequence shown here is derived from an EMBL/GenBank/DDBJ whole genome shotgun (WGS) entry which is preliminary data.</text>
</comment>
<feature type="domain" description="VWFA" evidence="2">
    <location>
        <begin position="283"/>
        <end position="479"/>
    </location>
</feature>
<keyword evidence="1" id="KW-0732">Signal</keyword>
<dbReference type="InterPro" id="IPR002035">
    <property type="entry name" value="VWF_A"/>
</dbReference>
<dbReference type="InterPro" id="IPR036465">
    <property type="entry name" value="vWFA_dom_sf"/>
</dbReference>
<organism evidence="3 4">
    <name type="scientific">Acanthosepion pharaonis</name>
    <name type="common">Pharaoh cuttlefish</name>
    <name type="synonym">Sepia pharaonis</name>
    <dbReference type="NCBI Taxonomy" id="158019"/>
    <lineage>
        <taxon>Eukaryota</taxon>
        <taxon>Metazoa</taxon>
        <taxon>Spiralia</taxon>
        <taxon>Lophotrochozoa</taxon>
        <taxon>Mollusca</taxon>
        <taxon>Cephalopoda</taxon>
        <taxon>Coleoidea</taxon>
        <taxon>Decapodiformes</taxon>
        <taxon>Sepiida</taxon>
        <taxon>Sepiina</taxon>
        <taxon>Sepiidae</taxon>
        <taxon>Acanthosepion</taxon>
    </lineage>
</organism>
<reference evidence="3" key="1">
    <citation type="submission" date="2021-01" db="EMBL/GenBank/DDBJ databases">
        <authorList>
            <person name="Li R."/>
            <person name="Bekaert M."/>
        </authorList>
    </citation>
    <scope>NUCLEOTIDE SEQUENCE</scope>
    <source>
        <strain evidence="3">Farmed</strain>
    </source>
</reference>
<feature type="chain" id="PRO_5032358588" description="VWFA domain-containing protein" evidence="1">
    <location>
        <begin position="17"/>
        <end position="487"/>
    </location>
</feature>